<proteinExistence type="predicted"/>
<organism evidence="3 4">
    <name type="scientific">Labrys monachus</name>
    <dbReference type="NCBI Taxonomy" id="217067"/>
    <lineage>
        <taxon>Bacteria</taxon>
        <taxon>Pseudomonadati</taxon>
        <taxon>Pseudomonadota</taxon>
        <taxon>Alphaproteobacteria</taxon>
        <taxon>Hyphomicrobiales</taxon>
        <taxon>Xanthobacteraceae</taxon>
        <taxon>Labrys</taxon>
    </lineage>
</organism>
<comment type="caution">
    <text evidence="3">The sequence shown here is derived from an EMBL/GenBank/DDBJ whole genome shotgun (WGS) entry which is preliminary data.</text>
</comment>
<dbReference type="Proteomes" id="UP001237448">
    <property type="component" value="Unassembled WGS sequence"/>
</dbReference>
<evidence type="ECO:0000313" key="3">
    <source>
        <dbReference type="EMBL" id="MDQ0394786.1"/>
    </source>
</evidence>
<dbReference type="EMBL" id="JAUSVK010000001">
    <property type="protein sequence ID" value="MDQ0394786.1"/>
    <property type="molecule type" value="Genomic_DNA"/>
</dbReference>
<feature type="domain" description="Spore protein YkvP/CgeB glycosyl transferase-like" evidence="2">
    <location>
        <begin position="214"/>
        <end position="365"/>
    </location>
</feature>
<reference evidence="3 4" key="1">
    <citation type="submission" date="2023-07" db="EMBL/GenBank/DDBJ databases">
        <title>Genomic Encyclopedia of Type Strains, Phase IV (KMG-IV): sequencing the most valuable type-strain genomes for metagenomic binning, comparative biology and taxonomic classification.</title>
        <authorList>
            <person name="Goeker M."/>
        </authorList>
    </citation>
    <scope>NUCLEOTIDE SEQUENCE [LARGE SCALE GENOMIC DNA]</scope>
    <source>
        <strain evidence="3 4">DSM 5896</strain>
    </source>
</reference>
<keyword evidence="1" id="KW-0732">Signal</keyword>
<dbReference type="InterPro" id="IPR055259">
    <property type="entry name" value="YkvP/CgeB_Glyco_trans-like"/>
</dbReference>
<dbReference type="RefSeq" id="WP_307432499.1">
    <property type="nucleotide sequence ID" value="NZ_JAUSVK010000001.1"/>
</dbReference>
<evidence type="ECO:0000259" key="2">
    <source>
        <dbReference type="Pfam" id="PF13524"/>
    </source>
</evidence>
<dbReference type="SUPFAM" id="SSF53756">
    <property type="entry name" value="UDP-Glycosyltransferase/glycogen phosphorylase"/>
    <property type="match status" value="1"/>
</dbReference>
<dbReference type="Pfam" id="PF13524">
    <property type="entry name" value="Glyco_trans_1_2"/>
    <property type="match status" value="1"/>
</dbReference>
<feature type="chain" id="PRO_5046784727" evidence="1">
    <location>
        <begin position="25"/>
        <end position="392"/>
    </location>
</feature>
<gene>
    <name evidence="3" type="ORF">J3R73_004578</name>
</gene>
<protein>
    <submittedName>
        <fullName evidence="3">Glycosyltransferase involved in cell wall biosynthesis</fullName>
    </submittedName>
</protein>
<keyword evidence="4" id="KW-1185">Reference proteome</keyword>
<accession>A0ABU0FJX7</accession>
<name>A0ABU0FJX7_9HYPH</name>
<evidence type="ECO:0000256" key="1">
    <source>
        <dbReference type="SAM" id="SignalP"/>
    </source>
</evidence>
<feature type="signal peptide" evidence="1">
    <location>
        <begin position="1"/>
        <end position="24"/>
    </location>
</feature>
<evidence type="ECO:0000313" key="4">
    <source>
        <dbReference type="Proteomes" id="UP001237448"/>
    </source>
</evidence>
<dbReference type="Gene3D" id="3.40.50.2000">
    <property type="entry name" value="Glycogen Phosphorylase B"/>
    <property type="match status" value="1"/>
</dbReference>
<sequence>MTKVSSHRGFLVLAASTPWVYALAQSLAASGPVTAVRFYDWANYRRIKPQWPETRSDVHRVSVCMPQGYAGSLEPVFRPLMRRIIDRERVRLRRITGAEPVIVCPYPYLAPWVRHIRESAVVYYNLDDYVLYDPPRATRITALEDEFLARADLTLCLSAHQVATLQARRPDRAAHIAHFPLGVVEDFLNPAPETPPLPDAVGYVGNLGDRVDWAFVAAVAERLSATRFHIVGSLGQNGGATQWETARRRALALPNVVYEGEVPQSQVREHYWRYAVNWMPYDPLHPFNIAACPTKIMDALASGRPFLSTDVPEVRLYPDRIGIVRTPDEAAQALQILLREGSSSAREQVAYASGHTWPHRAARLHELLENITSIGSSRMDMAASHLALREQT</sequence>